<dbReference type="AlphaFoldDB" id="A0AAV4MDQ9"/>
<gene>
    <name evidence="2" type="primary">spop-b_46</name>
    <name evidence="2" type="ORF">CEXT_180031</name>
</gene>
<feature type="compositionally biased region" description="Basic and acidic residues" evidence="1">
    <location>
        <begin position="1"/>
        <end position="11"/>
    </location>
</feature>
<proteinExistence type="predicted"/>
<comment type="caution">
    <text evidence="2">The sequence shown here is derived from an EMBL/GenBank/DDBJ whole genome shotgun (WGS) entry which is preliminary data.</text>
</comment>
<keyword evidence="3" id="KW-1185">Reference proteome</keyword>
<feature type="region of interest" description="Disordered" evidence="1">
    <location>
        <begin position="1"/>
        <end position="34"/>
    </location>
</feature>
<evidence type="ECO:0000313" key="2">
    <source>
        <dbReference type="EMBL" id="GIX69822.1"/>
    </source>
</evidence>
<evidence type="ECO:0000256" key="1">
    <source>
        <dbReference type="SAM" id="MobiDB-lite"/>
    </source>
</evidence>
<evidence type="ECO:0000313" key="3">
    <source>
        <dbReference type="Proteomes" id="UP001054945"/>
    </source>
</evidence>
<accession>A0AAV4MDQ9</accession>
<reference evidence="2 3" key="1">
    <citation type="submission" date="2021-06" db="EMBL/GenBank/DDBJ databases">
        <title>Caerostris extrusa draft genome.</title>
        <authorList>
            <person name="Kono N."/>
            <person name="Arakawa K."/>
        </authorList>
    </citation>
    <scope>NUCLEOTIDE SEQUENCE [LARGE SCALE GENOMIC DNA]</scope>
</reference>
<organism evidence="2 3">
    <name type="scientific">Caerostris extrusa</name>
    <name type="common">Bark spider</name>
    <name type="synonym">Caerostris bankana</name>
    <dbReference type="NCBI Taxonomy" id="172846"/>
    <lineage>
        <taxon>Eukaryota</taxon>
        <taxon>Metazoa</taxon>
        <taxon>Ecdysozoa</taxon>
        <taxon>Arthropoda</taxon>
        <taxon>Chelicerata</taxon>
        <taxon>Arachnida</taxon>
        <taxon>Araneae</taxon>
        <taxon>Araneomorphae</taxon>
        <taxon>Entelegynae</taxon>
        <taxon>Araneoidea</taxon>
        <taxon>Araneidae</taxon>
        <taxon>Caerostris</taxon>
    </lineage>
</organism>
<sequence length="120" mass="13447">MNVDDASRSADDSPLGGMKGSLECEEGSEKGGPLDPLDFILATNIPVKTYRFKWNIPHFSLLSIDTVLFSTGIHPLRSAWCRLKLVKYETGFGLFHVNKLPSRQNYPEENKRVQSIFGFG</sequence>
<protein>
    <submittedName>
        <fullName evidence="2">Speckle-type POZ protein B</fullName>
    </submittedName>
</protein>
<dbReference type="EMBL" id="BPLR01002088">
    <property type="protein sequence ID" value="GIX69822.1"/>
    <property type="molecule type" value="Genomic_DNA"/>
</dbReference>
<dbReference type="Proteomes" id="UP001054945">
    <property type="component" value="Unassembled WGS sequence"/>
</dbReference>
<feature type="non-terminal residue" evidence="2">
    <location>
        <position position="120"/>
    </location>
</feature>
<name>A0AAV4MDQ9_CAEEX</name>